<evidence type="ECO:0000256" key="2">
    <source>
        <dbReference type="ARBA" id="ARBA00004574"/>
    </source>
</evidence>
<dbReference type="InterPro" id="IPR048953">
    <property type="entry name" value="POT1_C_insert"/>
</dbReference>
<dbReference type="CDD" id="cd04498">
    <property type="entry name" value="hPOT1_OB2"/>
    <property type="match status" value="1"/>
</dbReference>
<evidence type="ECO:0000313" key="12">
    <source>
        <dbReference type="Proteomes" id="UP000695023"/>
    </source>
</evidence>
<keyword evidence="6" id="KW-0779">Telomere</keyword>
<dbReference type="Pfam" id="PF02765">
    <property type="entry name" value="POT1"/>
    <property type="match status" value="1"/>
</dbReference>
<dbReference type="GO" id="GO:0005654">
    <property type="term" value="C:nucleoplasm"/>
    <property type="evidence" value="ECO:0007669"/>
    <property type="project" value="UniProtKB-ARBA"/>
</dbReference>
<accession>A0A9Y3VTS3</accession>
<dbReference type="GO" id="GO:0098505">
    <property type="term" value="F:G-rich strand telomeric DNA binding"/>
    <property type="evidence" value="ECO:0007669"/>
    <property type="project" value="TreeGrafter"/>
</dbReference>
<evidence type="ECO:0000256" key="5">
    <source>
        <dbReference type="ARBA" id="ARBA00022454"/>
    </source>
</evidence>
<dbReference type="GO" id="GO:0016233">
    <property type="term" value="P:telomere capping"/>
    <property type="evidence" value="ECO:0007669"/>
    <property type="project" value="TreeGrafter"/>
</dbReference>
<reference evidence="13" key="1">
    <citation type="submission" date="2025-08" db="UniProtKB">
        <authorList>
            <consortium name="RefSeq"/>
        </authorList>
    </citation>
    <scope>IDENTIFICATION</scope>
</reference>
<keyword evidence="5" id="KW-0158">Chromosome</keyword>
<dbReference type="GO" id="GO:0010521">
    <property type="term" value="F:telomerase inhibitor activity"/>
    <property type="evidence" value="ECO:0007669"/>
    <property type="project" value="TreeGrafter"/>
</dbReference>
<dbReference type="AlphaFoldDB" id="A0A9Y3VTS3"/>
<dbReference type="GO" id="GO:0000783">
    <property type="term" value="C:nuclear telomere cap complex"/>
    <property type="evidence" value="ECO:0007669"/>
    <property type="project" value="TreeGrafter"/>
</dbReference>
<dbReference type="Pfam" id="PF16686">
    <property type="entry name" value="POT1PC"/>
    <property type="match status" value="1"/>
</dbReference>
<dbReference type="CDD" id="cd04497">
    <property type="entry name" value="hPOT1_OB1_like"/>
    <property type="match status" value="1"/>
</dbReference>
<dbReference type="InterPro" id="IPR032042">
    <property type="entry name" value="POT1PC"/>
</dbReference>
<organism evidence="12 13">
    <name type="scientific">Pundamilia nyererei</name>
    <dbReference type="NCBI Taxonomy" id="303518"/>
    <lineage>
        <taxon>Eukaryota</taxon>
        <taxon>Metazoa</taxon>
        <taxon>Chordata</taxon>
        <taxon>Craniata</taxon>
        <taxon>Vertebrata</taxon>
        <taxon>Euteleostomi</taxon>
        <taxon>Actinopterygii</taxon>
        <taxon>Neopterygii</taxon>
        <taxon>Teleostei</taxon>
        <taxon>Neoteleostei</taxon>
        <taxon>Acanthomorphata</taxon>
        <taxon>Ovalentaria</taxon>
        <taxon>Cichlomorphae</taxon>
        <taxon>Cichliformes</taxon>
        <taxon>Cichlidae</taxon>
        <taxon>African cichlids</taxon>
        <taxon>Pseudocrenilabrinae</taxon>
        <taxon>Haplochromini</taxon>
        <taxon>Pundamilia</taxon>
    </lineage>
</organism>
<feature type="region of interest" description="Disordered" evidence="10">
    <location>
        <begin position="97"/>
        <end position="121"/>
    </location>
</feature>
<gene>
    <name evidence="13" type="primary">pot1</name>
</gene>
<dbReference type="GO" id="GO:0032210">
    <property type="term" value="P:regulation of telomere maintenance via telomerase"/>
    <property type="evidence" value="ECO:0007669"/>
    <property type="project" value="TreeGrafter"/>
</dbReference>
<evidence type="ECO:0000256" key="10">
    <source>
        <dbReference type="SAM" id="MobiDB-lite"/>
    </source>
</evidence>
<dbReference type="CTD" id="25913"/>
<keyword evidence="7" id="KW-0238">DNA-binding</keyword>
<comment type="subcellular location">
    <subcellularLocation>
        <location evidence="2">Chromosome</location>
        <location evidence="2">Telomere</location>
    </subcellularLocation>
    <subcellularLocation>
        <location evidence="1">Nucleus</location>
    </subcellularLocation>
</comment>
<evidence type="ECO:0000256" key="4">
    <source>
        <dbReference type="ARBA" id="ARBA00015253"/>
    </source>
</evidence>
<evidence type="ECO:0000256" key="3">
    <source>
        <dbReference type="ARBA" id="ARBA00008442"/>
    </source>
</evidence>
<keyword evidence="12" id="KW-1185">Reference proteome</keyword>
<evidence type="ECO:0000256" key="7">
    <source>
        <dbReference type="ARBA" id="ARBA00023125"/>
    </source>
</evidence>
<dbReference type="FunFam" id="2.40.50.140:FF:000138">
    <property type="entry name" value="Protection of telomeres 1 homolog"/>
    <property type="match status" value="1"/>
</dbReference>
<comment type="similarity">
    <text evidence="3">Belongs to the telombin family.</text>
</comment>
<keyword evidence="8" id="KW-0539">Nucleus</keyword>
<evidence type="ECO:0000256" key="9">
    <source>
        <dbReference type="ARBA" id="ARBA00084040"/>
    </source>
</evidence>
<sequence>MPVHVLLEGTGPQIPAHLTRIPISLITTSTDVTDKIVKGKVVHKGPLVPLNNDSFILKMVIQEEDSMLNSSSQNSSVNVVLFGSLAKNFSQSANQGVLRPVLPNPRSPPANERRSPVSAELSSAKAPKYTYAKLDSLKAGSVVNVYGVVVFFKQPFKSRGTDFCSSLKITDHSNEKIGCTIFCEKLEDHPKIFRNGDIVRMHRVKAQVFNKSITLVNTFGFSVVTFDGVKGAPVEPRTSSRSFHFDPDDQRTVEELRSWAASQALFASVTSTVPLSAVQPKAYFDLTCQLLAKAPVDTTCTLLRVWDGTRCPHTLLKVIVEPHVTEGQLSFSKERENLIADVLVYDNHVEVARKLKPGVFLRIYNLRAIAGSSTVPGLTRSQLQVDHLAFHLHGGTSYGRGIGILPDNSPDVQELKRVIEAFQENDEEALSELNDSDLLEVWRTPPESLDGETLDCSTERSCSHDMQKVTLSEVKRSGLGRVHHVRAQLKAYEPHRLHEALKLYCSKCKSMQDVPDDELLESIFSEASKDCGPCSPPPWVLSGQVSLPRHAPGPSNRALTVYLLTQLMFEGKTKDVILLMGSTLEEMCQLMASYQNIIPVRASGGHLSLFDLSAPFLFRGRKRYYGSEITLGIQPLQFILLMKLELQDATDTLDVFLWRHAESFFGVSAEDASANQEAQNSICQIMDSLCPPGGNVGQHPWLDLCLMAYQAEDDDGQTKTCYQVCHTTVVKPSSE</sequence>
<evidence type="ECO:0000313" key="13">
    <source>
        <dbReference type="RefSeq" id="XP_005747679.2"/>
    </source>
</evidence>
<dbReference type="InterPro" id="IPR028389">
    <property type="entry name" value="POT1"/>
</dbReference>
<dbReference type="InterPro" id="IPR012340">
    <property type="entry name" value="NA-bd_OB-fold"/>
</dbReference>
<evidence type="ECO:0000256" key="1">
    <source>
        <dbReference type="ARBA" id="ARBA00004123"/>
    </source>
</evidence>
<protein>
    <recommendedName>
        <fullName evidence="4">Protection of telomeres protein 1</fullName>
    </recommendedName>
    <alternativeName>
        <fullName evidence="9">POT1-like telomere end-binding protein</fullName>
    </alternativeName>
</protein>
<dbReference type="RefSeq" id="XP_005747679.2">
    <property type="nucleotide sequence ID" value="XM_005747622.2"/>
</dbReference>
<dbReference type="Gene3D" id="2.40.50.140">
    <property type="entry name" value="Nucleic acid-binding proteins"/>
    <property type="match status" value="2"/>
</dbReference>
<dbReference type="FunFam" id="2.40.50.140:FF:000119">
    <property type="entry name" value="Protection of telomeres 1 homolog"/>
    <property type="match status" value="1"/>
</dbReference>
<feature type="domain" description="Telomeric single stranded DNA binding POT1/Cdc13" evidence="11">
    <location>
        <begin position="131"/>
        <end position="261"/>
    </location>
</feature>
<dbReference type="InterPro" id="IPR011564">
    <property type="entry name" value="Telomer_end-bd_POT1/Cdc13"/>
</dbReference>
<dbReference type="Proteomes" id="UP000695023">
    <property type="component" value="Unplaced"/>
</dbReference>
<dbReference type="PANTHER" id="PTHR14513">
    <property type="entry name" value="PROTECTION OF TELOMERES 1"/>
    <property type="match status" value="1"/>
</dbReference>
<dbReference type="GeneID" id="102194584"/>
<dbReference type="PANTHER" id="PTHR14513:SF0">
    <property type="entry name" value="PROTECTION OF TELOMERES PROTEIN 1"/>
    <property type="match status" value="1"/>
</dbReference>
<evidence type="ECO:0000259" key="11">
    <source>
        <dbReference type="SMART" id="SM00976"/>
    </source>
</evidence>
<dbReference type="SMART" id="SM00976">
    <property type="entry name" value="Telo_bind"/>
    <property type="match status" value="1"/>
</dbReference>
<evidence type="ECO:0000256" key="6">
    <source>
        <dbReference type="ARBA" id="ARBA00022895"/>
    </source>
</evidence>
<name>A0A9Y3VTS3_9CICH</name>
<dbReference type="SUPFAM" id="SSF50249">
    <property type="entry name" value="Nucleic acid-binding proteins"/>
    <property type="match status" value="2"/>
</dbReference>
<proteinExistence type="inferred from homology"/>
<dbReference type="Pfam" id="PF21375">
    <property type="entry name" value="POT1_C_insert"/>
    <property type="match status" value="1"/>
</dbReference>
<evidence type="ECO:0000256" key="8">
    <source>
        <dbReference type="ARBA" id="ARBA00023242"/>
    </source>
</evidence>